<dbReference type="PANTHER" id="PTHR23110">
    <property type="entry name" value="BTB DOMAIN TRANSCRIPTION FACTOR"/>
    <property type="match status" value="1"/>
</dbReference>
<evidence type="ECO:0000313" key="6">
    <source>
        <dbReference type="Proteomes" id="UP001372834"/>
    </source>
</evidence>
<dbReference type="GO" id="GO:0005634">
    <property type="term" value="C:nucleus"/>
    <property type="evidence" value="ECO:0007669"/>
    <property type="project" value="UniProtKB-SubCell"/>
</dbReference>
<dbReference type="EMBL" id="JAWJWE010000003">
    <property type="protein sequence ID" value="KAK6639461.1"/>
    <property type="molecule type" value="Genomic_DNA"/>
</dbReference>
<accession>A0AAN8PDC7</accession>
<dbReference type="AlphaFoldDB" id="A0AAN8PDC7"/>
<feature type="compositionally biased region" description="Acidic residues" evidence="3">
    <location>
        <begin position="389"/>
        <end position="400"/>
    </location>
</feature>
<keyword evidence="2" id="KW-0539">Nucleus</keyword>
<feature type="compositionally biased region" description="Basic and acidic residues" evidence="3">
    <location>
        <begin position="242"/>
        <end position="252"/>
    </location>
</feature>
<dbReference type="InterPro" id="IPR051095">
    <property type="entry name" value="Dros_DevTransReg"/>
</dbReference>
<dbReference type="SMART" id="SM00225">
    <property type="entry name" value="BTB"/>
    <property type="match status" value="1"/>
</dbReference>
<comment type="caution">
    <text evidence="5">The sequence shown here is derived from an EMBL/GenBank/DDBJ whole genome shotgun (WGS) entry which is preliminary data.</text>
</comment>
<feature type="region of interest" description="Disordered" evidence="3">
    <location>
        <begin position="383"/>
        <end position="448"/>
    </location>
</feature>
<dbReference type="Proteomes" id="UP001372834">
    <property type="component" value="Unassembled WGS sequence"/>
</dbReference>
<evidence type="ECO:0000313" key="5">
    <source>
        <dbReference type="EMBL" id="KAK6639461.1"/>
    </source>
</evidence>
<dbReference type="InterPro" id="IPR000210">
    <property type="entry name" value="BTB/POZ_dom"/>
</dbReference>
<dbReference type="SUPFAM" id="SSF54695">
    <property type="entry name" value="POZ domain"/>
    <property type="match status" value="1"/>
</dbReference>
<dbReference type="PANTHER" id="PTHR23110:SF109">
    <property type="entry name" value="FI07618P-RELATED"/>
    <property type="match status" value="1"/>
</dbReference>
<proteinExistence type="predicted"/>
<feature type="domain" description="BTB" evidence="4">
    <location>
        <begin position="62"/>
        <end position="111"/>
    </location>
</feature>
<protein>
    <recommendedName>
        <fullName evidence="4">BTB domain-containing protein</fullName>
    </recommendedName>
</protein>
<dbReference type="Pfam" id="PF00651">
    <property type="entry name" value="BTB"/>
    <property type="match status" value="1"/>
</dbReference>
<name>A0AAN8PDC7_POLSC</name>
<dbReference type="InterPro" id="IPR011333">
    <property type="entry name" value="SKP1/BTB/POZ_sf"/>
</dbReference>
<feature type="region of interest" description="Disordered" evidence="3">
    <location>
        <begin position="133"/>
        <end position="210"/>
    </location>
</feature>
<evidence type="ECO:0000256" key="1">
    <source>
        <dbReference type="ARBA" id="ARBA00004123"/>
    </source>
</evidence>
<evidence type="ECO:0000259" key="4">
    <source>
        <dbReference type="PROSITE" id="PS50097"/>
    </source>
</evidence>
<organism evidence="5 6">
    <name type="scientific">Polyplax serrata</name>
    <name type="common">Common mouse louse</name>
    <dbReference type="NCBI Taxonomy" id="468196"/>
    <lineage>
        <taxon>Eukaryota</taxon>
        <taxon>Metazoa</taxon>
        <taxon>Ecdysozoa</taxon>
        <taxon>Arthropoda</taxon>
        <taxon>Hexapoda</taxon>
        <taxon>Insecta</taxon>
        <taxon>Pterygota</taxon>
        <taxon>Neoptera</taxon>
        <taxon>Paraneoptera</taxon>
        <taxon>Psocodea</taxon>
        <taxon>Troctomorpha</taxon>
        <taxon>Phthiraptera</taxon>
        <taxon>Anoplura</taxon>
        <taxon>Polyplacidae</taxon>
        <taxon>Polyplax</taxon>
    </lineage>
</organism>
<gene>
    <name evidence="5" type="ORF">RUM43_007734</name>
</gene>
<feature type="region of interest" description="Disordered" evidence="3">
    <location>
        <begin position="232"/>
        <end position="260"/>
    </location>
</feature>
<sequence>MSTRVPGTRYPSHLNSAFVNLPEQLDECQIEPPESSPKFGIRYLSLSSHYLRSKIEIELTLVVLSACSTYFDKIFSEHEEKDPVVILKDVKFVDIKALVEFMYKGEINVENSHLTSLLKTAEELKIKGLADVSGKSIPKDDDDESVTYGPSSVTVQSRNEDRSKEMRANQMRDYDDMFTPTIVEGTPSVHDGSDNDDETMGKKDEDMDDTNDYMDSANEQSFSTLIAQLSDHPLQDYPNDENNDRSSEHDNSETTSNLAAQFPDVIKMNDYLTTGRRQQFWEEPFTRRLMEAIKNKEIEMKAAAELMGVSYGTLYGRYRDAYGCLKHPYRTKEFWAEQGPADILAKLQKKEITLFRAAEMLNVTVTTLANYLTTLRYEKENENIIEKDTDNEDEEMDVNDSMDVFEPKPLPPKSKNKPNSNSTMNVDDEDDDSRSSSTGMDRSDEDYP</sequence>
<feature type="compositionally biased region" description="Polar residues" evidence="3">
    <location>
        <begin position="148"/>
        <end position="157"/>
    </location>
</feature>
<feature type="compositionally biased region" description="Basic and acidic residues" evidence="3">
    <location>
        <begin position="158"/>
        <end position="175"/>
    </location>
</feature>
<comment type="subcellular location">
    <subcellularLocation>
        <location evidence="1">Nucleus</location>
    </subcellularLocation>
</comment>
<reference evidence="5 6" key="1">
    <citation type="submission" date="2023-10" db="EMBL/GenBank/DDBJ databases">
        <title>Genomes of two closely related lineages of the louse Polyplax serrata with different host specificities.</title>
        <authorList>
            <person name="Martinu J."/>
            <person name="Tarabai H."/>
            <person name="Stefka J."/>
            <person name="Hypsa V."/>
        </authorList>
    </citation>
    <scope>NUCLEOTIDE SEQUENCE [LARGE SCALE GENOMIC DNA]</scope>
    <source>
        <strain evidence="5">HR10_N</strain>
    </source>
</reference>
<dbReference type="PROSITE" id="PS50097">
    <property type="entry name" value="BTB"/>
    <property type="match status" value="1"/>
</dbReference>
<dbReference type="GO" id="GO:0006357">
    <property type="term" value="P:regulation of transcription by RNA polymerase II"/>
    <property type="evidence" value="ECO:0007669"/>
    <property type="project" value="TreeGrafter"/>
</dbReference>
<evidence type="ECO:0000256" key="3">
    <source>
        <dbReference type="SAM" id="MobiDB-lite"/>
    </source>
</evidence>
<evidence type="ECO:0000256" key="2">
    <source>
        <dbReference type="ARBA" id="ARBA00023242"/>
    </source>
</evidence>
<dbReference type="Gene3D" id="3.30.710.10">
    <property type="entry name" value="Potassium Channel Kv1.1, Chain A"/>
    <property type="match status" value="1"/>
</dbReference>